<dbReference type="Gene3D" id="1.20.1420.10">
    <property type="entry name" value="Talin, central domain"/>
    <property type="match status" value="1"/>
</dbReference>
<comment type="caution">
    <text evidence="1">The sequence shown here is derived from an EMBL/GenBank/DDBJ whole genome shotgun (WGS) entry which is preliminary data.</text>
</comment>
<dbReference type="AlphaFoldDB" id="A0AAV0WU78"/>
<proteinExistence type="predicted"/>
<dbReference type="PANTHER" id="PTHR19981">
    <property type="entry name" value="TALIN"/>
    <property type="match status" value="1"/>
</dbReference>
<dbReference type="GO" id="GO:0005886">
    <property type="term" value="C:plasma membrane"/>
    <property type="evidence" value="ECO:0007669"/>
    <property type="project" value="TreeGrafter"/>
</dbReference>
<gene>
    <name evidence="1" type="ORF">MEUPH1_LOCUS15061</name>
</gene>
<dbReference type="GO" id="GO:0030036">
    <property type="term" value="P:actin cytoskeleton organization"/>
    <property type="evidence" value="ECO:0007669"/>
    <property type="project" value="TreeGrafter"/>
</dbReference>
<dbReference type="GO" id="GO:0005178">
    <property type="term" value="F:integrin binding"/>
    <property type="evidence" value="ECO:0007669"/>
    <property type="project" value="TreeGrafter"/>
</dbReference>
<protein>
    <recommendedName>
        <fullName evidence="3">I/LWEQ domain-containing protein</fullName>
    </recommendedName>
</protein>
<accession>A0AAV0WU78</accession>
<evidence type="ECO:0008006" key="3">
    <source>
        <dbReference type="Google" id="ProtNLM"/>
    </source>
</evidence>
<dbReference type="GO" id="GO:0005925">
    <property type="term" value="C:focal adhesion"/>
    <property type="evidence" value="ECO:0007669"/>
    <property type="project" value="TreeGrafter"/>
</dbReference>
<dbReference type="GO" id="GO:0098609">
    <property type="term" value="P:cell-cell adhesion"/>
    <property type="evidence" value="ECO:0007669"/>
    <property type="project" value="TreeGrafter"/>
</dbReference>
<dbReference type="PANTHER" id="PTHR19981:SF1">
    <property type="entry name" value="RHEA, ISOFORM B"/>
    <property type="match status" value="1"/>
</dbReference>
<dbReference type="EMBL" id="CARXXK010000002">
    <property type="protein sequence ID" value="CAI6359674.1"/>
    <property type="molecule type" value="Genomic_DNA"/>
</dbReference>
<evidence type="ECO:0000313" key="2">
    <source>
        <dbReference type="Proteomes" id="UP001160148"/>
    </source>
</evidence>
<reference evidence="1 2" key="1">
    <citation type="submission" date="2023-01" db="EMBL/GenBank/DDBJ databases">
        <authorList>
            <person name="Whitehead M."/>
        </authorList>
    </citation>
    <scope>NUCLEOTIDE SEQUENCE [LARGE SCALE GENOMIC DNA]</scope>
</reference>
<sequence length="195" mass="21943">MHISCFKEKRFNTEKTFKSEYSKSSNDTGFIDQTNSSMNSSDNLLDISTLTKRYEYNHDTNINNQNYGYHKSTHDYQLPNTMTEIEKQQILQKCHLVATRWYSSVYTILFATAGTLHAENENETFSDHRENILKTAKALVEDTKTLVTGAASSQEQLAVAAQNAVSTIIQLADVVKFGAASLGANNPELRCVFII</sequence>
<keyword evidence="2" id="KW-1185">Reference proteome</keyword>
<dbReference type="Proteomes" id="UP001160148">
    <property type="component" value="Unassembled WGS sequence"/>
</dbReference>
<name>A0AAV0WU78_9HEMI</name>
<organism evidence="1 2">
    <name type="scientific">Macrosiphum euphorbiae</name>
    <name type="common">potato aphid</name>
    <dbReference type="NCBI Taxonomy" id="13131"/>
    <lineage>
        <taxon>Eukaryota</taxon>
        <taxon>Metazoa</taxon>
        <taxon>Ecdysozoa</taxon>
        <taxon>Arthropoda</taxon>
        <taxon>Hexapoda</taxon>
        <taxon>Insecta</taxon>
        <taxon>Pterygota</taxon>
        <taxon>Neoptera</taxon>
        <taxon>Paraneoptera</taxon>
        <taxon>Hemiptera</taxon>
        <taxon>Sternorrhyncha</taxon>
        <taxon>Aphidomorpha</taxon>
        <taxon>Aphidoidea</taxon>
        <taxon>Aphididae</taxon>
        <taxon>Macrosiphini</taxon>
        <taxon>Macrosiphum</taxon>
    </lineage>
</organism>
<dbReference type="GO" id="GO:0005737">
    <property type="term" value="C:cytoplasm"/>
    <property type="evidence" value="ECO:0007669"/>
    <property type="project" value="TreeGrafter"/>
</dbReference>
<evidence type="ECO:0000313" key="1">
    <source>
        <dbReference type="EMBL" id="CAI6359674.1"/>
    </source>
</evidence>